<sequence>MTDLEPYLASFDAEPGYLNWAAYGPLSPAVRAEALADAELLGTGRSAGIELVSGRSVEARELLAELLDAATDEVTLQPSTTYGLQQAFFGLSGDVLLSPREFPAIPVTARRAQDARGLLRVQELEASDGLVTPDAVREALTDDVTALALSLVDFRTGYLADLTALRDVIGDRLLIVDAVQGFGVVDADWAAADVVCGNGYKWLRAGRGTGFARFSPRARERIEPVLSSAMGMDGDVTTVGVPQPRASAQAYTVSPPDMLASARLVTALREVADAGVPAIAAELRDRAQHVMTLADRYGVQVITSREHHAGIVTLAPAPREAGALAAALANHGVTATAREGMLRIAPHVGTGADSFGLLGDALAAVAAHRVDDDAAPVVTES</sequence>
<evidence type="ECO:0000313" key="3">
    <source>
        <dbReference type="Proteomes" id="UP000549113"/>
    </source>
</evidence>
<dbReference type="RefSeq" id="WP_248199053.1">
    <property type="nucleotide sequence ID" value="NZ_BAABCO010000003.1"/>
</dbReference>
<dbReference type="Gene3D" id="3.90.1150.10">
    <property type="entry name" value="Aspartate Aminotransferase, domain 1"/>
    <property type="match status" value="1"/>
</dbReference>
<dbReference type="InterPro" id="IPR015424">
    <property type="entry name" value="PyrdxlP-dep_Trfase"/>
</dbReference>
<dbReference type="InterPro" id="IPR000192">
    <property type="entry name" value="Aminotrans_V_dom"/>
</dbReference>
<dbReference type="InterPro" id="IPR015421">
    <property type="entry name" value="PyrdxlP-dep_Trfase_major"/>
</dbReference>
<dbReference type="GO" id="GO:0016829">
    <property type="term" value="F:lyase activity"/>
    <property type="evidence" value="ECO:0007669"/>
    <property type="project" value="UniProtKB-KW"/>
</dbReference>
<name>A0AA40SM10_9MICO</name>
<dbReference type="PANTHER" id="PTHR43586:SF15">
    <property type="entry name" value="BLR3095 PROTEIN"/>
    <property type="match status" value="1"/>
</dbReference>
<proteinExistence type="predicted"/>
<evidence type="ECO:0000259" key="1">
    <source>
        <dbReference type="Pfam" id="PF00266"/>
    </source>
</evidence>
<comment type="caution">
    <text evidence="2">The sequence shown here is derived from an EMBL/GenBank/DDBJ whole genome shotgun (WGS) entry which is preliminary data.</text>
</comment>
<dbReference type="Proteomes" id="UP000549113">
    <property type="component" value="Unassembled WGS sequence"/>
</dbReference>
<dbReference type="Pfam" id="PF00266">
    <property type="entry name" value="Aminotran_5"/>
    <property type="match status" value="1"/>
</dbReference>
<feature type="domain" description="Aminotransferase class V" evidence="1">
    <location>
        <begin position="58"/>
        <end position="336"/>
    </location>
</feature>
<evidence type="ECO:0000313" key="2">
    <source>
        <dbReference type="EMBL" id="MBB4138703.1"/>
    </source>
</evidence>
<dbReference type="Gene3D" id="3.40.640.10">
    <property type="entry name" value="Type I PLP-dependent aspartate aminotransferase-like (Major domain)"/>
    <property type="match status" value="1"/>
</dbReference>
<dbReference type="EMBL" id="JACIFH010000001">
    <property type="protein sequence ID" value="MBB4138703.1"/>
    <property type="molecule type" value="Genomic_DNA"/>
</dbReference>
<dbReference type="InterPro" id="IPR015422">
    <property type="entry name" value="PyrdxlP-dep_Trfase_small"/>
</dbReference>
<dbReference type="PANTHER" id="PTHR43586">
    <property type="entry name" value="CYSTEINE DESULFURASE"/>
    <property type="match status" value="1"/>
</dbReference>
<protein>
    <submittedName>
        <fullName evidence="2">Selenocysteine lyase/cysteine desulfurase</fullName>
    </submittedName>
</protein>
<organism evidence="2 3">
    <name type="scientific">Microbacterium invictum</name>
    <dbReference type="NCBI Taxonomy" id="515415"/>
    <lineage>
        <taxon>Bacteria</taxon>
        <taxon>Bacillati</taxon>
        <taxon>Actinomycetota</taxon>
        <taxon>Actinomycetes</taxon>
        <taxon>Micrococcales</taxon>
        <taxon>Microbacteriaceae</taxon>
        <taxon>Microbacterium</taxon>
    </lineage>
</organism>
<keyword evidence="3" id="KW-1185">Reference proteome</keyword>
<accession>A0AA40SM10</accession>
<dbReference type="AlphaFoldDB" id="A0AA40SM10"/>
<gene>
    <name evidence="2" type="ORF">BKA10_000497</name>
</gene>
<reference evidence="2 3" key="1">
    <citation type="submission" date="2020-08" db="EMBL/GenBank/DDBJ databases">
        <title>Sequencing the genomes of 1000 actinobacteria strains.</title>
        <authorList>
            <person name="Klenk H.-P."/>
        </authorList>
    </citation>
    <scope>NUCLEOTIDE SEQUENCE [LARGE SCALE GENOMIC DNA]</scope>
    <source>
        <strain evidence="2 3">DSM 19600</strain>
    </source>
</reference>
<dbReference type="SUPFAM" id="SSF53383">
    <property type="entry name" value="PLP-dependent transferases"/>
    <property type="match status" value="1"/>
</dbReference>
<keyword evidence="2" id="KW-0456">Lyase</keyword>